<dbReference type="GO" id="GO:0016020">
    <property type="term" value="C:membrane"/>
    <property type="evidence" value="ECO:0007669"/>
    <property type="project" value="UniProtKB-SubCell"/>
</dbReference>
<keyword evidence="5" id="KW-0175">Coiled coil</keyword>
<feature type="compositionally biased region" description="Basic and acidic residues" evidence="6">
    <location>
        <begin position="355"/>
        <end position="364"/>
    </location>
</feature>
<keyword evidence="4 7" id="KW-0472">Membrane</keyword>
<protein>
    <recommendedName>
        <fullName evidence="8">GTD-binding domain-containing protein</fullName>
    </recommendedName>
</protein>
<dbReference type="AlphaFoldDB" id="A0AAN7RDE4"/>
<evidence type="ECO:0000256" key="5">
    <source>
        <dbReference type="SAM" id="Coils"/>
    </source>
</evidence>
<dbReference type="PANTHER" id="PTHR31448">
    <property type="entry name" value="MYOSIN-BINDING PROTEIN 2"/>
    <property type="match status" value="1"/>
</dbReference>
<evidence type="ECO:0000256" key="1">
    <source>
        <dbReference type="ARBA" id="ARBA00004167"/>
    </source>
</evidence>
<evidence type="ECO:0000256" key="4">
    <source>
        <dbReference type="ARBA" id="ARBA00023136"/>
    </source>
</evidence>
<gene>
    <name evidence="9" type="ORF">SAY86_030031</name>
</gene>
<evidence type="ECO:0000313" key="10">
    <source>
        <dbReference type="Proteomes" id="UP001346149"/>
    </source>
</evidence>
<sequence>MAAVGVSSIKSESSRTFTESLSSAFVEWVLLFLLLAHAIFSYLATKFARYCGLQTPCLLCSRLHRIIGDEELGFYWDMICRDHKSEISSLVLCHGHCKLVDVHGICDDCLFSFATMNKSNAEAYRLLMGKLGADLDSASSEDGKEFLSVGTGIRKPSMKLCSCCNKPWIFKGPKQTLLRTASIISQLDAPLSDVVNARKNIGDGSSKRRNHGISDLSHVGYAERKNNSDAESEVSFSDDDEIHTLGSKPAGLREKSMTGPFKVDPWINLSSSDTVVKLEEQTSSASLVETKVDATKTQRAGESKVDATMDGHDLVEIDGQKSKIVDIDVSPSVVELTTFGDFPSAANNGVTMEKLSSEACEHKPPSPSPPSKPSGNDTTVREANEALEKYSEEILEVEAEPITMTEKPVEANVISSHPCLRVSDMPDHGDGTRGKNLSGVLTEQRLSKDSSSKVIKDLKNLSSLLATSRGIDQISAPDTSPKNLPKDDDSSKTQDARHKKILPERNDSDPSEPPDSEANEALVKDSEDTSKVKTEIIRMPEDPAEGNPPSIDSSPWVPNILDRGEVYKLALGNRGRQLSDVLTEQWLSKDTSSGVSKDLKNLFSQLSAPRGNDQTQAPDLSPKISLNQQGSMKTLEALQKRSLQRNESSLSQDGSLVGEIEGEITFDQLKRQFDHDRRALSTLYKELEEERNASAIATNEAMAMITRLQEEKAMLQMEALQYLRMMEEQAEYDMEALQKSNDLLSEREKEIQDLEEELEFYRINYGDENQISENPDIHLKSEPVSAVGFKDSTIGFEDERLHIHESLRRLEKKLGIASGEGVISEMHNSESRCSDEEVAGKYDSTQNVVSPSRNVSLGSSQQGDCAGEISPILDLTSVKNEVSCLQKRLGALEADRNFLEKTVRHLNVEGEGLQFVRDIATRLQEIRDTVSKAN</sequence>
<keyword evidence="10" id="KW-1185">Reference proteome</keyword>
<dbReference type="InterPro" id="IPR007656">
    <property type="entry name" value="GTD-bd"/>
</dbReference>
<dbReference type="Pfam" id="PF04576">
    <property type="entry name" value="Zein-binding"/>
    <property type="match status" value="1"/>
</dbReference>
<feature type="region of interest" description="Disordered" evidence="6">
    <location>
        <begin position="200"/>
        <end position="257"/>
    </location>
</feature>
<feature type="transmembrane region" description="Helical" evidence="7">
    <location>
        <begin position="21"/>
        <end position="44"/>
    </location>
</feature>
<feature type="coiled-coil region" evidence="5">
    <location>
        <begin position="875"/>
        <end position="909"/>
    </location>
</feature>
<name>A0AAN7RDE4_TRANT</name>
<accession>A0AAN7RDE4</accession>
<feature type="region of interest" description="Disordered" evidence="6">
    <location>
        <begin position="420"/>
        <end position="452"/>
    </location>
</feature>
<evidence type="ECO:0000313" key="9">
    <source>
        <dbReference type="EMBL" id="KAK4797705.1"/>
    </source>
</evidence>
<feature type="coiled-coil region" evidence="5">
    <location>
        <begin position="670"/>
        <end position="771"/>
    </location>
</feature>
<evidence type="ECO:0000259" key="8">
    <source>
        <dbReference type="PROSITE" id="PS51775"/>
    </source>
</evidence>
<evidence type="ECO:0000256" key="3">
    <source>
        <dbReference type="ARBA" id="ARBA00022989"/>
    </source>
</evidence>
<feature type="compositionally biased region" description="Basic and acidic residues" evidence="6">
    <location>
        <begin position="522"/>
        <end position="531"/>
    </location>
</feature>
<feature type="compositionally biased region" description="Basic and acidic residues" evidence="6">
    <location>
        <begin position="484"/>
        <end position="508"/>
    </location>
</feature>
<organism evidence="9 10">
    <name type="scientific">Trapa natans</name>
    <name type="common">Water chestnut</name>
    <dbReference type="NCBI Taxonomy" id="22666"/>
    <lineage>
        <taxon>Eukaryota</taxon>
        <taxon>Viridiplantae</taxon>
        <taxon>Streptophyta</taxon>
        <taxon>Embryophyta</taxon>
        <taxon>Tracheophyta</taxon>
        <taxon>Spermatophyta</taxon>
        <taxon>Magnoliopsida</taxon>
        <taxon>eudicotyledons</taxon>
        <taxon>Gunneridae</taxon>
        <taxon>Pentapetalae</taxon>
        <taxon>rosids</taxon>
        <taxon>malvids</taxon>
        <taxon>Myrtales</taxon>
        <taxon>Lythraceae</taxon>
        <taxon>Trapa</taxon>
    </lineage>
</organism>
<dbReference type="InterPro" id="IPR039306">
    <property type="entry name" value="MYOB"/>
</dbReference>
<feature type="compositionally biased region" description="Acidic residues" evidence="6">
    <location>
        <begin position="509"/>
        <end position="518"/>
    </location>
</feature>
<evidence type="ECO:0000256" key="7">
    <source>
        <dbReference type="SAM" id="Phobius"/>
    </source>
</evidence>
<keyword evidence="3 7" id="KW-1133">Transmembrane helix</keyword>
<dbReference type="GO" id="GO:0080115">
    <property type="term" value="F:myosin XI tail binding"/>
    <property type="evidence" value="ECO:0007669"/>
    <property type="project" value="UniProtKB-ARBA"/>
</dbReference>
<feature type="domain" description="GTD-binding" evidence="8">
    <location>
        <begin position="664"/>
        <end position="762"/>
    </location>
</feature>
<evidence type="ECO:0000256" key="6">
    <source>
        <dbReference type="SAM" id="MobiDB-lite"/>
    </source>
</evidence>
<keyword evidence="2 7" id="KW-0812">Transmembrane</keyword>
<feature type="compositionally biased region" description="Basic and acidic residues" evidence="6">
    <location>
        <begin position="424"/>
        <end position="433"/>
    </location>
</feature>
<dbReference type="PROSITE" id="PS51775">
    <property type="entry name" value="GTD_BINDING"/>
    <property type="match status" value="1"/>
</dbReference>
<reference evidence="9 10" key="1">
    <citation type="journal article" date="2023" name="Hortic Res">
        <title>Pangenome of water caltrop reveals structural variations and asymmetric subgenome divergence after allopolyploidization.</title>
        <authorList>
            <person name="Zhang X."/>
            <person name="Chen Y."/>
            <person name="Wang L."/>
            <person name="Yuan Y."/>
            <person name="Fang M."/>
            <person name="Shi L."/>
            <person name="Lu R."/>
            <person name="Comes H.P."/>
            <person name="Ma Y."/>
            <person name="Chen Y."/>
            <person name="Huang G."/>
            <person name="Zhou Y."/>
            <person name="Zheng Z."/>
            <person name="Qiu Y."/>
        </authorList>
    </citation>
    <scope>NUCLEOTIDE SEQUENCE [LARGE SCALE GENOMIC DNA]</scope>
    <source>
        <strain evidence="9">F231</strain>
    </source>
</reference>
<dbReference type="Proteomes" id="UP001346149">
    <property type="component" value="Unassembled WGS sequence"/>
</dbReference>
<comment type="caution">
    <text evidence="9">The sequence shown here is derived from an EMBL/GenBank/DDBJ whole genome shotgun (WGS) entry which is preliminary data.</text>
</comment>
<proteinExistence type="predicted"/>
<feature type="region of interest" description="Disordered" evidence="6">
    <location>
        <begin position="472"/>
        <end position="531"/>
    </location>
</feature>
<evidence type="ECO:0000256" key="2">
    <source>
        <dbReference type="ARBA" id="ARBA00022692"/>
    </source>
</evidence>
<feature type="compositionally biased region" description="Acidic residues" evidence="6">
    <location>
        <begin position="230"/>
        <end position="241"/>
    </location>
</feature>
<feature type="region of interest" description="Disordered" evidence="6">
    <location>
        <begin position="354"/>
        <end position="379"/>
    </location>
</feature>
<dbReference type="PANTHER" id="PTHR31448:SF32">
    <property type="entry name" value="MYOSIN-BINDING PROTEIN 1"/>
    <property type="match status" value="1"/>
</dbReference>
<dbReference type="EMBL" id="JAXQNO010000005">
    <property type="protein sequence ID" value="KAK4797705.1"/>
    <property type="molecule type" value="Genomic_DNA"/>
</dbReference>
<comment type="subcellular location">
    <subcellularLocation>
        <location evidence="1">Membrane</location>
        <topology evidence="1">Single-pass membrane protein</topology>
    </subcellularLocation>
</comment>